<dbReference type="EMBL" id="JAUSTT010000037">
    <property type="protein sequence ID" value="MDQ0178230.1"/>
    <property type="molecule type" value="Genomic_DNA"/>
</dbReference>
<sequence length="77" mass="8684">MGPYRCPNCKSNRSRFNIIQQVVQSVKLDPQTGNLLEENASSPFHLAYNGPSCRIQCAACGLIEDEYTFLKFAEKQN</sequence>
<reference evidence="1 2" key="1">
    <citation type="submission" date="2023-07" db="EMBL/GenBank/DDBJ databases">
        <title>Genomic Encyclopedia of Type Strains, Phase IV (KMG-IV): sequencing the most valuable type-strain genomes for metagenomic binning, comparative biology and taxonomic classification.</title>
        <authorList>
            <person name="Goeker M."/>
        </authorList>
    </citation>
    <scope>NUCLEOTIDE SEQUENCE [LARGE SCALE GENOMIC DNA]</scope>
    <source>
        <strain evidence="1 2">DSM 23837</strain>
    </source>
</reference>
<proteinExistence type="predicted"/>
<gene>
    <name evidence="1" type="ORF">J2S08_004134</name>
</gene>
<accession>A0ABT9WZN8</accession>
<evidence type="ECO:0000313" key="2">
    <source>
        <dbReference type="Proteomes" id="UP001223586"/>
    </source>
</evidence>
<evidence type="ECO:0008006" key="3">
    <source>
        <dbReference type="Google" id="ProtNLM"/>
    </source>
</evidence>
<dbReference type="Proteomes" id="UP001223586">
    <property type="component" value="Unassembled WGS sequence"/>
</dbReference>
<name>A0ABT9WZN8_9BACI</name>
<keyword evidence="2" id="KW-1185">Reference proteome</keyword>
<comment type="caution">
    <text evidence="1">The sequence shown here is derived from an EMBL/GenBank/DDBJ whole genome shotgun (WGS) entry which is preliminary data.</text>
</comment>
<protein>
    <recommendedName>
        <fullName evidence="3">DNA alkylation repair protein</fullName>
    </recommendedName>
</protein>
<evidence type="ECO:0000313" key="1">
    <source>
        <dbReference type="EMBL" id="MDQ0178230.1"/>
    </source>
</evidence>
<dbReference type="RefSeq" id="WP_307232872.1">
    <property type="nucleotide sequence ID" value="NZ_JAUSTT010000037.1"/>
</dbReference>
<organism evidence="1 2">
    <name type="scientific">Bacillus chungangensis</name>
    <dbReference type="NCBI Taxonomy" id="587633"/>
    <lineage>
        <taxon>Bacteria</taxon>
        <taxon>Bacillati</taxon>
        <taxon>Bacillota</taxon>
        <taxon>Bacilli</taxon>
        <taxon>Bacillales</taxon>
        <taxon>Bacillaceae</taxon>
        <taxon>Bacillus</taxon>
    </lineage>
</organism>